<evidence type="ECO:0000313" key="7">
    <source>
        <dbReference type="EnsemblPlants" id="TraesCS2A02G220000.1.cds1"/>
    </source>
</evidence>
<protein>
    <recommendedName>
        <fullName evidence="6">Late embryogenesis abundant protein LEA-2 subgroup domain-containing protein</fullName>
    </recommendedName>
</protein>
<dbReference type="Gramene" id="TraesCS2A02G220000.1">
    <property type="protein sequence ID" value="TraesCS2A02G220000.1.cds1"/>
    <property type="gene ID" value="TraesCS2A02G220000"/>
</dbReference>
<name>A0A3B6AVM3_WHEAT</name>
<comment type="subcellular location">
    <subcellularLocation>
        <location evidence="1">Membrane</location>
        <topology evidence="1">Single-pass membrane protein</topology>
    </subcellularLocation>
</comment>
<dbReference type="Proteomes" id="UP000019116">
    <property type="component" value="Chromosome 2A"/>
</dbReference>
<feature type="domain" description="Late embryogenesis abundant protein LEA-2 subgroup" evidence="6">
    <location>
        <begin position="70"/>
        <end position="156"/>
    </location>
</feature>
<keyword evidence="2 5" id="KW-0812">Transmembrane</keyword>
<dbReference type="Gramene" id="TraesNOR2A03G00663610.1">
    <property type="protein sequence ID" value="TraesNOR2A03G00663610.1.CDS1"/>
    <property type="gene ID" value="TraesNOR2A03G00663610"/>
</dbReference>
<dbReference type="Gramene" id="TraesCLE_scaffold_127515_01G000200.1">
    <property type="protein sequence ID" value="TraesCLE_scaffold_127515_01G000200.1"/>
    <property type="gene ID" value="TraesCLE_scaffold_127515_01G000200"/>
</dbReference>
<dbReference type="GO" id="GO:0098542">
    <property type="term" value="P:defense response to other organism"/>
    <property type="evidence" value="ECO:0007669"/>
    <property type="project" value="InterPro"/>
</dbReference>
<keyword evidence="3 5" id="KW-1133">Transmembrane helix</keyword>
<accession>A0A3B6AVM3</accession>
<dbReference type="Gramene" id="TraesJUL2A03G00659110.1">
    <property type="protein sequence ID" value="TraesJUL2A03G00659110.1.CDS1"/>
    <property type="gene ID" value="TraesJUL2A03G00659110"/>
</dbReference>
<dbReference type="Gramene" id="TraesWEE_scaffold_105367_01G000200.1">
    <property type="protein sequence ID" value="TraesWEE_scaffold_105367_01G000200.1"/>
    <property type="gene ID" value="TraesWEE_scaffold_105367_01G000200"/>
</dbReference>
<dbReference type="Gramene" id="TraesRN2A0100440800.1">
    <property type="protein sequence ID" value="TraesRN2A0100440800.1"/>
    <property type="gene ID" value="TraesRN2A0100440800"/>
</dbReference>
<dbReference type="Gramene" id="TraesROB_scaffold_115957_01G000200.1">
    <property type="protein sequence ID" value="TraesROB_scaffold_115957_01G000200.1"/>
    <property type="gene ID" value="TraesROB_scaffold_115957_01G000200"/>
</dbReference>
<keyword evidence="4 5" id="KW-0472">Membrane</keyword>
<dbReference type="Gramene" id="TraesJAG2A03G00656050.1">
    <property type="protein sequence ID" value="TraesJAG2A03G00656050.1.CDS1"/>
    <property type="gene ID" value="TraesJAG2A03G00656050"/>
</dbReference>
<dbReference type="Gramene" id="TraesLAC2A03G00658650.1">
    <property type="protein sequence ID" value="TraesLAC2A03G00658650.1.CDS1"/>
    <property type="gene ID" value="TraesLAC2A03G00658650"/>
</dbReference>
<dbReference type="Gramene" id="TraesARI2A03G00662110.1">
    <property type="protein sequence ID" value="TraesARI2A03G00662110.1.CDS1"/>
    <property type="gene ID" value="TraesARI2A03G00662110"/>
</dbReference>
<dbReference type="PANTHER" id="PTHR31234">
    <property type="entry name" value="LATE EMBRYOGENESIS ABUNDANT (LEA) HYDROXYPROLINE-RICH GLYCOPROTEIN FAMILY"/>
    <property type="match status" value="1"/>
</dbReference>
<dbReference type="AlphaFoldDB" id="A0A3B6AVM3"/>
<reference evidence="7" key="2">
    <citation type="submission" date="2018-10" db="UniProtKB">
        <authorList>
            <consortium name="EnsemblPlants"/>
        </authorList>
    </citation>
    <scope>IDENTIFICATION</scope>
</reference>
<dbReference type="InterPro" id="IPR044839">
    <property type="entry name" value="NDR1-like"/>
</dbReference>
<dbReference type="OMA" id="HAPFRYG"/>
<dbReference type="Gramene" id="TraesCS2A03G0470400.1">
    <property type="protein sequence ID" value="TraesCS2A03G0470400.1.CDS1"/>
    <property type="gene ID" value="TraesCS2A03G0470400"/>
</dbReference>
<dbReference type="GO" id="GO:0016020">
    <property type="term" value="C:membrane"/>
    <property type="evidence" value="ECO:0007669"/>
    <property type="project" value="UniProtKB-SubCell"/>
</dbReference>
<dbReference type="InterPro" id="IPR004864">
    <property type="entry name" value="LEA_2"/>
</dbReference>
<dbReference type="EnsemblPlants" id="TraesCS2A02G220000.1">
    <property type="protein sequence ID" value="TraesCS2A02G220000.1.cds1"/>
    <property type="gene ID" value="TraesCS2A02G220000"/>
</dbReference>
<dbReference type="Gramene" id="TraesLDM2A03G00657840.1">
    <property type="protein sequence ID" value="TraesLDM2A03G00657840.1.CDS1"/>
    <property type="gene ID" value="TraesLDM2A03G00657840"/>
</dbReference>
<evidence type="ECO:0000256" key="3">
    <source>
        <dbReference type="ARBA" id="ARBA00022989"/>
    </source>
</evidence>
<dbReference type="Gramene" id="TraesSTA2A03G00653350.1">
    <property type="protein sequence ID" value="TraesSTA2A03G00653350.1.CDS1"/>
    <property type="gene ID" value="TraesSTA2A03G00653350"/>
</dbReference>
<dbReference type="Pfam" id="PF03168">
    <property type="entry name" value="LEA_2"/>
    <property type="match status" value="1"/>
</dbReference>
<keyword evidence="8" id="KW-1185">Reference proteome</keyword>
<evidence type="ECO:0000313" key="8">
    <source>
        <dbReference type="Proteomes" id="UP000019116"/>
    </source>
</evidence>
<organism evidence="7">
    <name type="scientific">Triticum aestivum</name>
    <name type="common">Wheat</name>
    <dbReference type="NCBI Taxonomy" id="4565"/>
    <lineage>
        <taxon>Eukaryota</taxon>
        <taxon>Viridiplantae</taxon>
        <taxon>Streptophyta</taxon>
        <taxon>Embryophyta</taxon>
        <taxon>Tracheophyta</taxon>
        <taxon>Spermatophyta</taxon>
        <taxon>Magnoliopsida</taxon>
        <taxon>Liliopsida</taxon>
        <taxon>Poales</taxon>
        <taxon>Poaceae</taxon>
        <taxon>BOP clade</taxon>
        <taxon>Pooideae</taxon>
        <taxon>Triticodae</taxon>
        <taxon>Triticeae</taxon>
        <taxon>Triticinae</taxon>
        <taxon>Triticum</taxon>
    </lineage>
</organism>
<evidence type="ECO:0000259" key="6">
    <source>
        <dbReference type="Pfam" id="PF03168"/>
    </source>
</evidence>
<evidence type="ECO:0000256" key="1">
    <source>
        <dbReference type="ARBA" id="ARBA00004167"/>
    </source>
</evidence>
<dbReference type="Gramene" id="TraesSYM2A03G00661620.1">
    <property type="protein sequence ID" value="TraesSYM2A03G00661620.1.CDS1"/>
    <property type="gene ID" value="TraesSYM2A03G00661620"/>
</dbReference>
<dbReference type="PANTHER" id="PTHR31234:SF26">
    <property type="entry name" value="OS07G0524400 PROTEIN"/>
    <property type="match status" value="1"/>
</dbReference>
<feature type="transmembrane region" description="Helical" evidence="5">
    <location>
        <begin position="52"/>
        <end position="72"/>
    </location>
</feature>
<evidence type="ECO:0000256" key="4">
    <source>
        <dbReference type="ARBA" id="ARBA00023136"/>
    </source>
</evidence>
<evidence type="ECO:0000256" key="5">
    <source>
        <dbReference type="SAM" id="Phobius"/>
    </source>
</evidence>
<proteinExistence type="predicted"/>
<evidence type="ECO:0000256" key="2">
    <source>
        <dbReference type="ARBA" id="ARBA00022692"/>
    </source>
</evidence>
<sequence length="190" mass="19910">MARIKKKAAVICCCALLAASLLLGAALATSLYFLLLRPHPPRVVATAVETQLAAFTILPPALNFSLAVAVTVHNPSHAPFRYGAVVTAVTYHGAAVGRSVAPAGKIPARSARTVGARVRVDAARVTLSRHYVVDVVAGALPFEAKTAMAGKAAALRLFRVSADAEASCSVILYTFRRESSSHCTSMVRVT</sequence>
<dbReference type="OrthoDB" id="1894389at2759"/>
<dbReference type="Gramene" id="TraesMAC2A03G00653240.1">
    <property type="protein sequence ID" value="TraesMAC2A03G00653240.1.CDS1"/>
    <property type="gene ID" value="TraesMAC2A03G00653240"/>
</dbReference>
<reference evidence="7" key="1">
    <citation type="submission" date="2018-08" db="EMBL/GenBank/DDBJ databases">
        <authorList>
            <person name="Rossello M."/>
        </authorList>
    </citation>
    <scope>NUCLEOTIDE SEQUENCE [LARGE SCALE GENOMIC DNA]</scope>
    <source>
        <strain evidence="7">cv. Chinese Spring</strain>
    </source>
</reference>